<proteinExistence type="predicted"/>
<reference evidence="1 2" key="1">
    <citation type="submission" date="2014-04" db="EMBL/GenBank/DDBJ databases">
        <title>Evolutionary Origins and Diversification of the Mycorrhizal Mutualists.</title>
        <authorList>
            <consortium name="DOE Joint Genome Institute"/>
            <consortium name="Mycorrhizal Genomics Consortium"/>
            <person name="Kohler A."/>
            <person name="Kuo A."/>
            <person name="Nagy L.G."/>
            <person name="Floudas D."/>
            <person name="Copeland A."/>
            <person name="Barry K.W."/>
            <person name="Cichocki N."/>
            <person name="Veneault-Fourrey C."/>
            <person name="LaButti K."/>
            <person name="Lindquist E.A."/>
            <person name="Lipzen A."/>
            <person name="Lundell T."/>
            <person name="Morin E."/>
            <person name="Murat C."/>
            <person name="Riley R."/>
            <person name="Ohm R."/>
            <person name="Sun H."/>
            <person name="Tunlid A."/>
            <person name="Henrissat B."/>
            <person name="Grigoriev I.V."/>
            <person name="Hibbett D.S."/>
            <person name="Martin F."/>
        </authorList>
    </citation>
    <scope>NUCLEOTIDE SEQUENCE [LARGE SCALE GENOMIC DNA]</scope>
    <source>
        <strain evidence="1 2">FD-317 M1</strain>
    </source>
</reference>
<evidence type="ECO:0000313" key="1">
    <source>
        <dbReference type="EMBL" id="KIK54110.1"/>
    </source>
</evidence>
<evidence type="ECO:0000313" key="2">
    <source>
        <dbReference type="Proteomes" id="UP000053593"/>
    </source>
</evidence>
<dbReference type="HOGENOM" id="CLU_1326511_0_0_1"/>
<accession>A0A0D0AUA4</accession>
<dbReference type="AlphaFoldDB" id="A0A0D0AUA4"/>
<organism evidence="1 2">
    <name type="scientific">Collybiopsis luxurians FD-317 M1</name>
    <dbReference type="NCBI Taxonomy" id="944289"/>
    <lineage>
        <taxon>Eukaryota</taxon>
        <taxon>Fungi</taxon>
        <taxon>Dikarya</taxon>
        <taxon>Basidiomycota</taxon>
        <taxon>Agaricomycotina</taxon>
        <taxon>Agaricomycetes</taxon>
        <taxon>Agaricomycetidae</taxon>
        <taxon>Agaricales</taxon>
        <taxon>Marasmiineae</taxon>
        <taxon>Omphalotaceae</taxon>
        <taxon>Collybiopsis</taxon>
        <taxon>Collybiopsis luxurians</taxon>
    </lineage>
</organism>
<sequence length="207" mass="23159">MHSPQITEVTATDERQVTMRPIISSDSREIIIPLVKDSAFFGLLSMALHSLSDRLSSPYSDFAASFETLSQNWRLFWTCIGFLELNMFILNVKKVCLEHVNAEATCKILKNHAKRTAFPLPPSQEWNEYSQETSLVPLPAPNSNPNSTYTSLTTPFPTYPSSSTIISLLRILVQALSTTLLPVVPHIDDYSCINCTNIAFNSIECTQ</sequence>
<dbReference type="OrthoDB" id="5588846at2759"/>
<protein>
    <submittedName>
        <fullName evidence="1">Uncharacterized protein</fullName>
    </submittedName>
</protein>
<keyword evidence="2" id="KW-1185">Reference proteome</keyword>
<name>A0A0D0AUA4_9AGAR</name>
<dbReference type="EMBL" id="KN834820">
    <property type="protein sequence ID" value="KIK54110.1"/>
    <property type="molecule type" value="Genomic_DNA"/>
</dbReference>
<gene>
    <name evidence="1" type="ORF">GYMLUDRAFT_920629</name>
</gene>
<dbReference type="Proteomes" id="UP000053593">
    <property type="component" value="Unassembled WGS sequence"/>
</dbReference>